<keyword evidence="4" id="KW-0238">DNA-binding</keyword>
<dbReference type="GO" id="GO:0003677">
    <property type="term" value="F:DNA binding"/>
    <property type="evidence" value="ECO:0007669"/>
    <property type="project" value="UniProtKB-KW"/>
</dbReference>
<sequence length="503" mass="54060">MRNVLPEDTLPVPQTLLEQALDHRPGGEPLRRQLFQRLRQAILDGRLAAGSPLPGSRALAEALALSRNTVTAAYEHLLAEGYVHSDRQGTRVASLLPSVPGVVPGRAAPLPATAARLARIQPRAPRPAAAHWLSPGMPALSQFPLAAWRRALDRALRDGGPAALGYGDPLGEMALRTAIARHLALARGVRCAPEQVVITEGAQEALVLCVRLLSNPGDTAWVEDPGYRGAQSALHAGDLHTVPMRVDAQGLVADEADWRAHTPRLVYTSPSHQYPGGAVLSVARRLALMEQARRHGAWIIEDDYDSEFRHGGEPIAAMQGLADGAPVLYVGTFSKTMFPALRIGFLVLPEAVLAAVRQPLAEMLRGGQRHAQLALADFIDSGQFGRHLGRMRRLYRERQQQLRSALAQHLLVPHGIEGGHCGMHLMVRLPPAYPDRAIASAAREHGMAPAPLSAFALQPRPEDNGLVLGYGHTPVELFAPLVQRLSLLAQAASSDPGPGPRSA</sequence>
<dbReference type="SUPFAM" id="SSF53383">
    <property type="entry name" value="PLP-dependent transferases"/>
    <property type="match status" value="1"/>
</dbReference>
<dbReference type="Gene3D" id="3.40.640.10">
    <property type="entry name" value="Type I PLP-dependent aspartate aminotransferase-like (Major domain)"/>
    <property type="match status" value="1"/>
</dbReference>
<dbReference type="GO" id="GO:0008483">
    <property type="term" value="F:transaminase activity"/>
    <property type="evidence" value="ECO:0007669"/>
    <property type="project" value="UniProtKB-KW"/>
</dbReference>
<dbReference type="PRINTS" id="PR00035">
    <property type="entry name" value="HTHGNTR"/>
</dbReference>
<dbReference type="PROSITE" id="PS50949">
    <property type="entry name" value="HTH_GNTR"/>
    <property type="match status" value="1"/>
</dbReference>
<dbReference type="InterPro" id="IPR051446">
    <property type="entry name" value="HTH_trans_reg/aminotransferase"/>
</dbReference>
<dbReference type="Pfam" id="PF00155">
    <property type="entry name" value="Aminotran_1_2"/>
    <property type="match status" value="1"/>
</dbReference>
<dbReference type="Pfam" id="PF00392">
    <property type="entry name" value="GntR"/>
    <property type="match status" value="1"/>
</dbReference>
<keyword evidence="8" id="KW-1185">Reference proteome</keyword>
<comment type="caution">
    <text evidence="7">The sequence shown here is derived from an EMBL/GenBank/DDBJ whole genome shotgun (WGS) entry which is preliminary data.</text>
</comment>
<dbReference type="GO" id="GO:0003700">
    <property type="term" value="F:DNA-binding transcription factor activity"/>
    <property type="evidence" value="ECO:0007669"/>
    <property type="project" value="InterPro"/>
</dbReference>
<keyword evidence="7" id="KW-0032">Aminotransferase</keyword>
<comment type="similarity">
    <text evidence="1">In the C-terminal section; belongs to the class-I pyridoxal-phosphate-dependent aminotransferase family.</text>
</comment>
<dbReference type="PANTHER" id="PTHR46577:SF1">
    <property type="entry name" value="HTH-TYPE TRANSCRIPTIONAL REGULATORY PROTEIN GABR"/>
    <property type="match status" value="1"/>
</dbReference>
<protein>
    <submittedName>
        <fullName evidence="7">GntR family transcriptional regulator/MocR family aminotransferase</fullName>
    </submittedName>
</protein>
<dbReference type="InterPro" id="IPR000524">
    <property type="entry name" value="Tscrpt_reg_HTH_GntR"/>
</dbReference>
<evidence type="ECO:0000256" key="5">
    <source>
        <dbReference type="ARBA" id="ARBA00023163"/>
    </source>
</evidence>
<organism evidence="7 8">
    <name type="scientific">Acidovorax soli</name>
    <dbReference type="NCBI Taxonomy" id="592050"/>
    <lineage>
        <taxon>Bacteria</taxon>
        <taxon>Pseudomonadati</taxon>
        <taxon>Pseudomonadota</taxon>
        <taxon>Betaproteobacteria</taxon>
        <taxon>Burkholderiales</taxon>
        <taxon>Comamonadaceae</taxon>
        <taxon>Acidovorax</taxon>
    </lineage>
</organism>
<dbReference type="InterPro" id="IPR015424">
    <property type="entry name" value="PyrdxlP-dep_Trfase"/>
</dbReference>
<keyword evidence="3" id="KW-0805">Transcription regulation</keyword>
<reference evidence="7 8" key="1">
    <citation type="submission" date="2020-08" db="EMBL/GenBank/DDBJ databases">
        <title>Functional genomics of gut bacteria from endangered species of beetles.</title>
        <authorList>
            <person name="Carlos-Shanley C."/>
        </authorList>
    </citation>
    <scope>NUCLEOTIDE SEQUENCE [LARGE SCALE GENOMIC DNA]</scope>
    <source>
        <strain evidence="7 8">S00198</strain>
    </source>
</reference>
<dbReference type="InterPro" id="IPR036390">
    <property type="entry name" value="WH_DNA-bd_sf"/>
</dbReference>
<keyword evidence="2" id="KW-0663">Pyridoxal phosphate</keyword>
<dbReference type="InterPro" id="IPR036388">
    <property type="entry name" value="WH-like_DNA-bd_sf"/>
</dbReference>
<dbReference type="CDD" id="cd00609">
    <property type="entry name" value="AAT_like"/>
    <property type="match status" value="1"/>
</dbReference>
<dbReference type="InterPro" id="IPR004839">
    <property type="entry name" value="Aminotransferase_I/II_large"/>
</dbReference>
<evidence type="ECO:0000256" key="2">
    <source>
        <dbReference type="ARBA" id="ARBA00022898"/>
    </source>
</evidence>
<gene>
    <name evidence="7" type="ORF">HNP48_003492</name>
</gene>
<accession>A0A7X0PFB4</accession>
<evidence type="ECO:0000259" key="6">
    <source>
        <dbReference type="PROSITE" id="PS50949"/>
    </source>
</evidence>
<evidence type="ECO:0000256" key="1">
    <source>
        <dbReference type="ARBA" id="ARBA00005384"/>
    </source>
</evidence>
<dbReference type="CDD" id="cd07377">
    <property type="entry name" value="WHTH_GntR"/>
    <property type="match status" value="1"/>
</dbReference>
<keyword evidence="7" id="KW-0808">Transferase</keyword>
<evidence type="ECO:0000256" key="4">
    <source>
        <dbReference type="ARBA" id="ARBA00023125"/>
    </source>
</evidence>
<feature type="domain" description="HTH gntR-type" evidence="6">
    <location>
        <begin position="28"/>
        <end position="95"/>
    </location>
</feature>
<dbReference type="SMART" id="SM00345">
    <property type="entry name" value="HTH_GNTR"/>
    <property type="match status" value="1"/>
</dbReference>
<dbReference type="SUPFAM" id="SSF46785">
    <property type="entry name" value="Winged helix' DNA-binding domain"/>
    <property type="match status" value="1"/>
</dbReference>
<keyword evidence="5" id="KW-0804">Transcription</keyword>
<dbReference type="InterPro" id="IPR015421">
    <property type="entry name" value="PyrdxlP-dep_Trfase_major"/>
</dbReference>
<dbReference type="PANTHER" id="PTHR46577">
    <property type="entry name" value="HTH-TYPE TRANSCRIPTIONAL REGULATORY PROTEIN GABR"/>
    <property type="match status" value="1"/>
</dbReference>
<dbReference type="RefSeq" id="WP_184859199.1">
    <property type="nucleotide sequence ID" value="NZ_JACHLK010000006.1"/>
</dbReference>
<dbReference type="Gene3D" id="1.10.10.10">
    <property type="entry name" value="Winged helix-like DNA-binding domain superfamily/Winged helix DNA-binding domain"/>
    <property type="match status" value="1"/>
</dbReference>
<evidence type="ECO:0000313" key="7">
    <source>
        <dbReference type="EMBL" id="MBB6560816.1"/>
    </source>
</evidence>
<dbReference type="AlphaFoldDB" id="A0A7X0PFB4"/>
<evidence type="ECO:0000313" key="8">
    <source>
        <dbReference type="Proteomes" id="UP000575083"/>
    </source>
</evidence>
<name>A0A7X0PFB4_9BURK</name>
<evidence type="ECO:0000256" key="3">
    <source>
        <dbReference type="ARBA" id="ARBA00023015"/>
    </source>
</evidence>
<dbReference type="GO" id="GO:0030170">
    <property type="term" value="F:pyridoxal phosphate binding"/>
    <property type="evidence" value="ECO:0007669"/>
    <property type="project" value="InterPro"/>
</dbReference>
<proteinExistence type="inferred from homology"/>
<dbReference type="Proteomes" id="UP000575083">
    <property type="component" value="Unassembled WGS sequence"/>
</dbReference>
<dbReference type="EMBL" id="JACHLK010000006">
    <property type="protein sequence ID" value="MBB6560816.1"/>
    <property type="molecule type" value="Genomic_DNA"/>
</dbReference>